<dbReference type="GO" id="GO:0006633">
    <property type="term" value="P:fatty acid biosynthetic process"/>
    <property type="evidence" value="ECO:0007669"/>
    <property type="project" value="InterPro"/>
</dbReference>
<feature type="domain" description="Acyl-ACP thioesterase-like C-terminal" evidence="2">
    <location>
        <begin position="164"/>
        <end position="221"/>
    </location>
</feature>
<dbReference type="Gene3D" id="3.10.129.10">
    <property type="entry name" value="Hotdog Thioesterase"/>
    <property type="match status" value="2"/>
</dbReference>
<dbReference type="InterPro" id="IPR002864">
    <property type="entry name" value="Acyl-ACP_thioesterase_NHD"/>
</dbReference>
<accession>A0A644W5V3</accession>
<proteinExistence type="predicted"/>
<comment type="caution">
    <text evidence="3">The sequence shown here is derived from an EMBL/GenBank/DDBJ whole genome shotgun (WGS) entry which is preliminary data.</text>
</comment>
<dbReference type="AlphaFoldDB" id="A0A644W5V3"/>
<dbReference type="Pfam" id="PF20791">
    <property type="entry name" value="Acyl-ACP_TE_C"/>
    <property type="match status" value="1"/>
</dbReference>
<evidence type="ECO:0008006" key="4">
    <source>
        <dbReference type="Google" id="ProtNLM"/>
    </source>
</evidence>
<dbReference type="Pfam" id="PF01643">
    <property type="entry name" value="Acyl-ACP_TE"/>
    <property type="match status" value="1"/>
</dbReference>
<evidence type="ECO:0000259" key="2">
    <source>
        <dbReference type="Pfam" id="PF20791"/>
    </source>
</evidence>
<protein>
    <recommendedName>
        <fullName evidence="4">Acyl-ACP thioesterase</fullName>
    </recommendedName>
</protein>
<reference evidence="3" key="1">
    <citation type="submission" date="2019-08" db="EMBL/GenBank/DDBJ databases">
        <authorList>
            <person name="Kucharzyk K."/>
            <person name="Murdoch R.W."/>
            <person name="Higgins S."/>
            <person name="Loffler F."/>
        </authorList>
    </citation>
    <scope>NUCLEOTIDE SEQUENCE</scope>
</reference>
<evidence type="ECO:0000259" key="1">
    <source>
        <dbReference type="Pfam" id="PF01643"/>
    </source>
</evidence>
<sequence>MSSPAYPSYYETAFSVVGRDSDCFSQCQAAALLSYLQETGLLAMADAGLTRKYLLERYHAIWMLARTCYTLEAPIALGDVIAIRSRSRNAHGMGIYREYEIMRDNAKIGDALALWMLVDAETRTLFPANRVCELSDILGDVRRAKQLRRLVLPDTLVPVHQRVIQYSQIDMNGHLNNSRYADLICDAIGLEKMGGAYVSSLHISYLAECMPGCTLTMFVQNQDSLWYVRGVGEDQIPRFEAAAMLKQP</sequence>
<dbReference type="EMBL" id="VSSQ01000574">
    <property type="protein sequence ID" value="MPL97793.1"/>
    <property type="molecule type" value="Genomic_DNA"/>
</dbReference>
<gene>
    <name evidence="3" type="ORF">SDC9_43988</name>
</gene>
<evidence type="ECO:0000313" key="3">
    <source>
        <dbReference type="EMBL" id="MPL97793.1"/>
    </source>
</evidence>
<feature type="domain" description="Acyl-ACP thioesterase N-terminal hotdog" evidence="1">
    <location>
        <begin position="9"/>
        <end position="125"/>
    </location>
</feature>
<dbReference type="GO" id="GO:0016790">
    <property type="term" value="F:thiolester hydrolase activity"/>
    <property type="evidence" value="ECO:0007669"/>
    <property type="project" value="InterPro"/>
</dbReference>
<name>A0A644W5V3_9ZZZZ</name>
<dbReference type="SUPFAM" id="SSF54637">
    <property type="entry name" value="Thioesterase/thiol ester dehydrase-isomerase"/>
    <property type="match status" value="2"/>
</dbReference>
<organism evidence="3">
    <name type="scientific">bioreactor metagenome</name>
    <dbReference type="NCBI Taxonomy" id="1076179"/>
    <lineage>
        <taxon>unclassified sequences</taxon>
        <taxon>metagenomes</taxon>
        <taxon>ecological metagenomes</taxon>
    </lineage>
</organism>
<dbReference type="InterPro" id="IPR029069">
    <property type="entry name" value="HotDog_dom_sf"/>
</dbReference>
<dbReference type="InterPro" id="IPR049427">
    <property type="entry name" value="Acyl-ACP_TE_C"/>
</dbReference>